<dbReference type="AlphaFoldDB" id="A0AAN8WF65"/>
<proteinExistence type="predicted"/>
<name>A0AAN8WF65_HALRR</name>
<organism evidence="1 2">
    <name type="scientific">Halocaridina rubra</name>
    <name type="common">Hawaiian red shrimp</name>
    <dbReference type="NCBI Taxonomy" id="373956"/>
    <lineage>
        <taxon>Eukaryota</taxon>
        <taxon>Metazoa</taxon>
        <taxon>Ecdysozoa</taxon>
        <taxon>Arthropoda</taxon>
        <taxon>Crustacea</taxon>
        <taxon>Multicrustacea</taxon>
        <taxon>Malacostraca</taxon>
        <taxon>Eumalacostraca</taxon>
        <taxon>Eucarida</taxon>
        <taxon>Decapoda</taxon>
        <taxon>Pleocyemata</taxon>
        <taxon>Caridea</taxon>
        <taxon>Atyoidea</taxon>
        <taxon>Atyidae</taxon>
        <taxon>Halocaridina</taxon>
    </lineage>
</organism>
<sequence>MSVLKLSWPRIYRLSPRLMEKTQSKAKRFALTILYLSIAGGHYYYEIHPGSDANASKTCFDKCTEQYGCGGCGRPNCQGNLCDSCLEYCWDMPSPVNGFQHFWKDGLWGYWTKCFDNYQLFEFSENNVPDTPDYPMDLLINVNRNNSRLVAYFDSISVENGLLTVGNYVSGDAGNFWQAPFENRSLVNYENSTCLPFFYPSMNTCIANGLPHPNNTFITGYAWYTGNAIMDADVVHEITLWMKRKGF</sequence>
<evidence type="ECO:0000313" key="1">
    <source>
        <dbReference type="EMBL" id="KAK7065205.1"/>
    </source>
</evidence>
<keyword evidence="2" id="KW-1185">Reference proteome</keyword>
<dbReference type="EMBL" id="JAXCGZ010020854">
    <property type="protein sequence ID" value="KAK7065205.1"/>
    <property type="molecule type" value="Genomic_DNA"/>
</dbReference>
<comment type="caution">
    <text evidence="1">The sequence shown here is derived from an EMBL/GenBank/DDBJ whole genome shotgun (WGS) entry which is preliminary data.</text>
</comment>
<dbReference type="Proteomes" id="UP001381693">
    <property type="component" value="Unassembled WGS sequence"/>
</dbReference>
<accession>A0AAN8WF65</accession>
<protein>
    <submittedName>
        <fullName evidence="1">Uncharacterized protein</fullName>
    </submittedName>
</protein>
<evidence type="ECO:0000313" key="2">
    <source>
        <dbReference type="Proteomes" id="UP001381693"/>
    </source>
</evidence>
<gene>
    <name evidence="1" type="ORF">SK128_027297</name>
</gene>
<reference evidence="1 2" key="1">
    <citation type="submission" date="2023-11" db="EMBL/GenBank/DDBJ databases">
        <title>Halocaridina rubra genome assembly.</title>
        <authorList>
            <person name="Smith C."/>
        </authorList>
    </citation>
    <scope>NUCLEOTIDE SEQUENCE [LARGE SCALE GENOMIC DNA]</scope>
    <source>
        <strain evidence="1">EP-1</strain>
        <tissue evidence="1">Whole</tissue>
    </source>
</reference>